<reference evidence="6" key="1">
    <citation type="submission" date="2021-03" db="EMBL/GenBank/DDBJ databases">
        <title>Genome sequencing and assembly of Tianweitania sediminis.</title>
        <authorList>
            <person name="Chhetri G."/>
        </authorList>
    </citation>
    <scope>NUCLEOTIDE SEQUENCE</scope>
    <source>
        <strain evidence="6">Z8</strain>
    </source>
</reference>
<dbReference type="Gene3D" id="2.60.120.10">
    <property type="entry name" value="Jelly Rolls"/>
    <property type="match status" value="1"/>
</dbReference>
<proteinExistence type="predicted"/>
<feature type="domain" description="HTH crp-type" evidence="5">
    <location>
        <begin position="145"/>
        <end position="219"/>
    </location>
</feature>
<comment type="caution">
    <text evidence="6">The sequence shown here is derived from an EMBL/GenBank/DDBJ whole genome shotgun (WGS) entry which is preliminary data.</text>
</comment>
<sequence length="247" mass="27346">MPNAFVRKLGLYADLSPEDTEHLTALTKVVRDLGPNEDLIREGDTPENVHLVLNGLAVRHKTTVDGTRQIAALLLPGDFCDLHIAILDTMDHSISTLAPTQVVDIPRKTILDLVNNHPTISNALLSTTLVDEAILREWLVNLGARRSEIRIAHLFCELHARMQAIGLASNGTFSLPITQAQLGEALGLSTVHVNRSLMALKDANLVRKHDRQVEILDLNRLHAFAEFDPTYLHFRKAPDTASKSMRA</sequence>
<dbReference type="InterPro" id="IPR012318">
    <property type="entry name" value="HTH_CRP"/>
</dbReference>
<dbReference type="InterPro" id="IPR050397">
    <property type="entry name" value="Env_Response_Regulators"/>
</dbReference>
<evidence type="ECO:0000313" key="7">
    <source>
        <dbReference type="Proteomes" id="UP000666240"/>
    </source>
</evidence>
<dbReference type="AlphaFoldDB" id="A0A8J7UJY5"/>
<name>A0A8J7UJY5_9HYPH</name>
<dbReference type="InterPro" id="IPR014710">
    <property type="entry name" value="RmlC-like_jellyroll"/>
</dbReference>
<dbReference type="PANTHER" id="PTHR24567:SF68">
    <property type="entry name" value="DNA-BINDING TRANSCRIPTIONAL DUAL REGULATOR CRP"/>
    <property type="match status" value="1"/>
</dbReference>
<keyword evidence="1" id="KW-0805">Transcription regulation</keyword>
<dbReference type="EMBL" id="JAGIYY010000003">
    <property type="protein sequence ID" value="MBP0439139.1"/>
    <property type="molecule type" value="Genomic_DNA"/>
</dbReference>
<dbReference type="SUPFAM" id="SSF51206">
    <property type="entry name" value="cAMP-binding domain-like"/>
    <property type="match status" value="1"/>
</dbReference>
<organism evidence="6 7">
    <name type="scientific">Tianweitania sediminis</name>
    <dbReference type="NCBI Taxonomy" id="1502156"/>
    <lineage>
        <taxon>Bacteria</taxon>
        <taxon>Pseudomonadati</taxon>
        <taxon>Pseudomonadota</taxon>
        <taxon>Alphaproteobacteria</taxon>
        <taxon>Hyphomicrobiales</taxon>
        <taxon>Phyllobacteriaceae</taxon>
        <taxon>Tianweitania</taxon>
    </lineage>
</organism>
<feature type="domain" description="Cyclic nucleotide-binding" evidence="4">
    <location>
        <begin position="11"/>
        <end position="131"/>
    </location>
</feature>
<dbReference type="Pfam" id="PF00027">
    <property type="entry name" value="cNMP_binding"/>
    <property type="match status" value="1"/>
</dbReference>
<dbReference type="PANTHER" id="PTHR24567">
    <property type="entry name" value="CRP FAMILY TRANSCRIPTIONAL REGULATORY PROTEIN"/>
    <property type="match status" value="1"/>
</dbReference>
<dbReference type="InterPro" id="IPR036388">
    <property type="entry name" value="WH-like_DNA-bd_sf"/>
</dbReference>
<dbReference type="PROSITE" id="PS51063">
    <property type="entry name" value="HTH_CRP_2"/>
    <property type="match status" value="1"/>
</dbReference>
<dbReference type="RefSeq" id="WP_209335182.1">
    <property type="nucleotide sequence ID" value="NZ_JAGIYY010000003.1"/>
</dbReference>
<gene>
    <name evidence="6" type="ORF">J5Y06_10805</name>
</gene>
<accession>A0A8J7UJY5</accession>
<evidence type="ECO:0000256" key="1">
    <source>
        <dbReference type="ARBA" id="ARBA00023015"/>
    </source>
</evidence>
<dbReference type="SUPFAM" id="SSF46785">
    <property type="entry name" value="Winged helix' DNA-binding domain"/>
    <property type="match status" value="1"/>
</dbReference>
<dbReference type="GO" id="GO:0005829">
    <property type="term" value="C:cytosol"/>
    <property type="evidence" value="ECO:0007669"/>
    <property type="project" value="TreeGrafter"/>
</dbReference>
<keyword evidence="2" id="KW-0238">DNA-binding</keyword>
<protein>
    <submittedName>
        <fullName evidence="6">Crp/Fnr family transcriptional regulator</fullName>
    </submittedName>
</protein>
<dbReference type="GO" id="GO:0003677">
    <property type="term" value="F:DNA binding"/>
    <property type="evidence" value="ECO:0007669"/>
    <property type="project" value="UniProtKB-KW"/>
</dbReference>
<evidence type="ECO:0000256" key="2">
    <source>
        <dbReference type="ARBA" id="ARBA00023125"/>
    </source>
</evidence>
<dbReference type="Gene3D" id="1.10.10.10">
    <property type="entry name" value="Winged helix-like DNA-binding domain superfamily/Winged helix DNA-binding domain"/>
    <property type="match status" value="1"/>
</dbReference>
<dbReference type="PROSITE" id="PS50042">
    <property type="entry name" value="CNMP_BINDING_3"/>
    <property type="match status" value="1"/>
</dbReference>
<dbReference type="Proteomes" id="UP000666240">
    <property type="component" value="Unassembled WGS sequence"/>
</dbReference>
<evidence type="ECO:0000313" key="6">
    <source>
        <dbReference type="EMBL" id="MBP0439139.1"/>
    </source>
</evidence>
<evidence type="ECO:0000259" key="5">
    <source>
        <dbReference type="PROSITE" id="PS51063"/>
    </source>
</evidence>
<dbReference type="InterPro" id="IPR000595">
    <property type="entry name" value="cNMP-bd_dom"/>
</dbReference>
<dbReference type="InterPro" id="IPR018490">
    <property type="entry name" value="cNMP-bd_dom_sf"/>
</dbReference>
<evidence type="ECO:0000256" key="3">
    <source>
        <dbReference type="ARBA" id="ARBA00023163"/>
    </source>
</evidence>
<dbReference type="CDD" id="cd00038">
    <property type="entry name" value="CAP_ED"/>
    <property type="match status" value="1"/>
</dbReference>
<dbReference type="SMART" id="SM00419">
    <property type="entry name" value="HTH_CRP"/>
    <property type="match status" value="1"/>
</dbReference>
<keyword evidence="7" id="KW-1185">Reference proteome</keyword>
<dbReference type="GO" id="GO:0003700">
    <property type="term" value="F:DNA-binding transcription factor activity"/>
    <property type="evidence" value="ECO:0007669"/>
    <property type="project" value="TreeGrafter"/>
</dbReference>
<dbReference type="InterPro" id="IPR036390">
    <property type="entry name" value="WH_DNA-bd_sf"/>
</dbReference>
<dbReference type="SMART" id="SM00100">
    <property type="entry name" value="cNMP"/>
    <property type="match status" value="1"/>
</dbReference>
<evidence type="ECO:0000259" key="4">
    <source>
        <dbReference type="PROSITE" id="PS50042"/>
    </source>
</evidence>
<keyword evidence="3" id="KW-0804">Transcription</keyword>
<dbReference type="Pfam" id="PF13545">
    <property type="entry name" value="HTH_Crp_2"/>
    <property type="match status" value="1"/>
</dbReference>